<feature type="domain" description="Lipoyl-binding" evidence="2">
    <location>
        <begin position="84"/>
        <end position="166"/>
    </location>
</feature>
<dbReference type="PROSITE" id="PS50968">
    <property type="entry name" value="BIOTINYL_LIPOYL"/>
    <property type="match status" value="1"/>
</dbReference>
<dbReference type="InterPro" id="IPR011053">
    <property type="entry name" value="Single_hybrid_motif"/>
</dbReference>
<dbReference type="InterPro" id="IPR000089">
    <property type="entry name" value="Biotin_lipoyl"/>
</dbReference>
<dbReference type="OrthoDB" id="9812676at2"/>
<dbReference type="Pfam" id="PF00364">
    <property type="entry name" value="Biotin_lipoyl"/>
    <property type="match status" value="1"/>
</dbReference>
<dbReference type="InterPro" id="IPR050709">
    <property type="entry name" value="Biotin_Carboxyl_Carrier/Decarb"/>
</dbReference>
<evidence type="ECO:0000259" key="2">
    <source>
        <dbReference type="PROSITE" id="PS50968"/>
    </source>
</evidence>
<dbReference type="SUPFAM" id="SSF51230">
    <property type="entry name" value="Single hybrid motif"/>
    <property type="match status" value="1"/>
</dbReference>
<dbReference type="FunFam" id="2.40.50.100:FF:000003">
    <property type="entry name" value="Acetyl-CoA carboxylase biotin carboxyl carrier protein"/>
    <property type="match status" value="1"/>
</dbReference>
<dbReference type="STRING" id="652787.SAMN05216490_0313"/>
<dbReference type="Proteomes" id="UP000199679">
    <property type="component" value="Chromosome I"/>
</dbReference>
<name>A0A1H1NG36_MUCMA</name>
<evidence type="ECO:0000256" key="1">
    <source>
        <dbReference type="ARBA" id="ARBA00023267"/>
    </source>
</evidence>
<dbReference type="PROSITE" id="PS00188">
    <property type="entry name" value="BIOTIN"/>
    <property type="match status" value="1"/>
</dbReference>
<dbReference type="RefSeq" id="WP_091368126.1">
    <property type="nucleotide sequence ID" value="NZ_LT629740.1"/>
</dbReference>
<dbReference type="PANTHER" id="PTHR45266:SF3">
    <property type="entry name" value="OXALOACETATE DECARBOXYLASE ALPHA CHAIN"/>
    <property type="match status" value="1"/>
</dbReference>
<keyword evidence="1" id="KW-0092">Biotin</keyword>
<dbReference type="Gene3D" id="2.40.50.100">
    <property type="match status" value="1"/>
</dbReference>
<dbReference type="EMBL" id="LT629740">
    <property type="protein sequence ID" value="SDR97914.1"/>
    <property type="molecule type" value="Genomic_DNA"/>
</dbReference>
<accession>A0A1H1NG36</accession>
<sequence>MYKIKVNGKYDYEIDNNGKGLSINNEPVNADMRQINASSWHIINKLQSYNAEVISFNAAEKTAEIKVNNNIYTVSAKDQFDVLLDKLGLSSLNNAKVSEVKAPMPGLVLKVFVAVGDEVKKGDNLFILEAMKMENIIKAPADVTVKTVKLKPGDKVEKGQVLLQFN</sequence>
<dbReference type="AlphaFoldDB" id="A0A1H1NG36"/>
<evidence type="ECO:0000313" key="4">
    <source>
        <dbReference type="Proteomes" id="UP000199679"/>
    </source>
</evidence>
<proteinExistence type="predicted"/>
<reference evidence="3 4" key="1">
    <citation type="submission" date="2016-10" db="EMBL/GenBank/DDBJ databases">
        <authorList>
            <person name="de Groot N.N."/>
        </authorList>
    </citation>
    <scope>NUCLEOTIDE SEQUENCE [LARGE SCALE GENOMIC DNA]</scope>
    <source>
        <strain evidence="3 4">MP1X4</strain>
    </source>
</reference>
<organism evidence="3 4">
    <name type="scientific">Mucilaginibacter mallensis</name>
    <dbReference type="NCBI Taxonomy" id="652787"/>
    <lineage>
        <taxon>Bacteria</taxon>
        <taxon>Pseudomonadati</taxon>
        <taxon>Bacteroidota</taxon>
        <taxon>Sphingobacteriia</taxon>
        <taxon>Sphingobacteriales</taxon>
        <taxon>Sphingobacteriaceae</taxon>
        <taxon>Mucilaginibacter</taxon>
    </lineage>
</organism>
<keyword evidence="4" id="KW-1185">Reference proteome</keyword>
<dbReference type="InterPro" id="IPR001882">
    <property type="entry name" value="Biotin_BS"/>
</dbReference>
<protein>
    <submittedName>
        <fullName evidence="3">Biotin carboxyl carrier protein</fullName>
    </submittedName>
</protein>
<gene>
    <name evidence="3" type="ORF">SAMN05216490_0313</name>
</gene>
<evidence type="ECO:0000313" key="3">
    <source>
        <dbReference type="EMBL" id="SDR97914.1"/>
    </source>
</evidence>
<dbReference type="CDD" id="cd06850">
    <property type="entry name" value="biotinyl_domain"/>
    <property type="match status" value="1"/>
</dbReference>
<dbReference type="PANTHER" id="PTHR45266">
    <property type="entry name" value="OXALOACETATE DECARBOXYLASE ALPHA CHAIN"/>
    <property type="match status" value="1"/>
</dbReference>